<dbReference type="AlphaFoldDB" id="A0A0L0S806"/>
<reference evidence="2 3" key="1">
    <citation type="submission" date="2009-11" db="EMBL/GenBank/DDBJ databases">
        <title>Annotation of Allomyces macrogynus ATCC 38327.</title>
        <authorList>
            <consortium name="The Broad Institute Genome Sequencing Platform"/>
            <person name="Russ C."/>
            <person name="Cuomo C."/>
            <person name="Burger G."/>
            <person name="Gray M.W."/>
            <person name="Holland P.W.H."/>
            <person name="King N."/>
            <person name="Lang F.B.F."/>
            <person name="Roger A.J."/>
            <person name="Ruiz-Trillo I."/>
            <person name="Young S.K."/>
            <person name="Zeng Q."/>
            <person name="Gargeya S."/>
            <person name="Fitzgerald M."/>
            <person name="Haas B."/>
            <person name="Abouelleil A."/>
            <person name="Alvarado L."/>
            <person name="Arachchi H.M."/>
            <person name="Berlin A."/>
            <person name="Chapman S.B."/>
            <person name="Gearin G."/>
            <person name="Goldberg J."/>
            <person name="Griggs A."/>
            <person name="Gujja S."/>
            <person name="Hansen M."/>
            <person name="Heiman D."/>
            <person name="Howarth C."/>
            <person name="Larimer J."/>
            <person name="Lui A."/>
            <person name="MacDonald P.J.P."/>
            <person name="McCowen C."/>
            <person name="Montmayeur A."/>
            <person name="Murphy C."/>
            <person name="Neiman D."/>
            <person name="Pearson M."/>
            <person name="Priest M."/>
            <person name="Roberts A."/>
            <person name="Saif S."/>
            <person name="Shea T."/>
            <person name="Sisk P."/>
            <person name="Stolte C."/>
            <person name="Sykes S."/>
            <person name="Wortman J."/>
            <person name="Nusbaum C."/>
            <person name="Birren B."/>
        </authorList>
    </citation>
    <scope>NUCLEOTIDE SEQUENCE [LARGE SCALE GENOMIC DNA]</scope>
    <source>
        <strain evidence="2 3">ATCC 38327</strain>
    </source>
</reference>
<dbReference type="EMBL" id="GG745333">
    <property type="protein sequence ID" value="KNE58464.1"/>
    <property type="molecule type" value="Genomic_DNA"/>
</dbReference>
<evidence type="ECO:0000313" key="3">
    <source>
        <dbReference type="Proteomes" id="UP000054350"/>
    </source>
</evidence>
<organism evidence="2 3">
    <name type="scientific">Allomyces macrogynus (strain ATCC 38327)</name>
    <name type="common">Allomyces javanicus var. macrogynus</name>
    <dbReference type="NCBI Taxonomy" id="578462"/>
    <lineage>
        <taxon>Eukaryota</taxon>
        <taxon>Fungi</taxon>
        <taxon>Fungi incertae sedis</taxon>
        <taxon>Blastocladiomycota</taxon>
        <taxon>Blastocladiomycetes</taxon>
        <taxon>Blastocladiales</taxon>
        <taxon>Blastocladiaceae</taxon>
        <taxon>Allomyces</taxon>
    </lineage>
</organism>
<evidence type="ECO:0000313" key="2">
    <source>
        <dbReference type="EMBL" id="KNE58464.1"/>
    </source>
</evidence>
<dbReference type="VEuPathDB" id="FungiDB:AMAG_04035"/>
<proteinExistence type="predicted"/>
<feature type="region of interest" description="Disordered" evidence="1">
    <location>
        <begin position="101"/>
        <end position="127"/>
    </location>
</feature>
<accession>A0A0L0S806</accession>
<sequence length="329" mass="35752">MLSRITNLNSTLARGHIALKLFAFLELPRGRTLKTSPPPATHRRSAIMHLLGAANKLYDRWLDTLKAKHGAAWAVPVLEAHSRVFALTLPLATRLAAHKLPPEIPPLQPPPPLPPQQQQEQTEARDQGVALRLEPDEQQTTSLLLLLRANVSPPPPLPPPSLQHDQETALLRPVECAPPQQSRSGMHEDRMALQLPLFLARPPPEQLMTPREVVLPPPVLVQTGSSGQVPPLSNDDSVVDVIDENDALVVDVINDDDEDLVEILAQPTAKKRSAPVTDQGAGHCGKKQFAGNVQSSQGAVRSASSAAAEPVRLPSTRIKDLKKRKLGTE</sequence>
<keyword evidence="3" id="KW-1185">Reference proteome</keyword>
<name>A0A0L0S806_ALLM3</name>
<dbReference type="Proteomes" id="UP000054350">
    <property type="component" value="Unassembled WGS sequence"/>
</dbReference>
<feature type="region of interest" description="Disordered" evidence="1">
    <location>
        <begin position="268"/>
        <end position="329"/>
    </location>
</feature>
<feature type="compositionally biased region" description="Polar residues" evidence="1">
    <location>
        <begin position="291"/>
        <end position="305"/>
    </location>
</feature>
<feature type="compositionally biased region" description="Pro residues" evidence="1">
    <location>
        <begin position="102"/>
        <end position="115"/>
    </location>
</feature>
<evidence type="ECO:0000256" key="1">
    <source>
        <dbReference type="SAM" id="MobiDB-lite"/>
    </source>
</evidence>
<dbReference type="OrthoDB" id="10501367at2759"/>
<gene>
    <name evidence="2" type="ORF">AMAG_04035</name>
</gene>
<feature type="compositionally biased region" description="Basic residues" evidence="1">
    <location>
        <begin position="320"/>
        <end position="329"/>
    </location>
</feature>
<reference evidence="3" key="2">
    <citation type="submission" date="2009-11" db="EMBL/GenBank/DDBJ databases">
        <title>The Genome Sequence of Allomyces macrogynus strain ATCC 38327.</title>
        <authorList>
            <consortium name="The Broad Institute Genome Sequencing Platform"/>
            <person name="Russ C."/>
            <person name="Cuomo C."/>
            <person name="Shea T."/>
            <person name="Young S.K."/>
            <person name="Zeng Q."/>
            <person name="Koehrsen M."/>
            <person name="Haas B."/>
            <person name="Borodovsky M."/>
            <person name="Guigo R."/>
            <person name="Alvarado L."/>
            <person name="Berlin A."/>
            <person name="Borenstein D."/>
            <person name="Chen Z."/>
            <person name="Engels R."/>
            <person name="Freedman E."/>
            <person name="Gellesch M."/>
            <person name="Goldberg J."/>
            <person name="Griggs A."/>
            <person name="Gujja S."/>
            <person name="Heiman D."/>
            <person name="Hepburn T."/>
            <person name="Howarth C."/>
            <person name="Jen D."/>
            <person name="Larson L."/>
            <person name="Lewis B."/>
            <person name="Mehta T."/>
            <person name="Park D."/>
            <person name="Pearson M."/>
            <person name="Roberts A."/>
            <person name="Saif S."/>
            <person name="Shenoy N."/>
            <person name="Sisk P."/>
            <person name="Stolte C."/>
            <person name="Sykes S."/>
            <person name="Walk T."/>
            <person name="White J."/>
            <person name="Yandava C."/>
            <person name="Burger G."/>
            <person name="Gray M.W."/>
            <person name="Holland P.W.H."/>
            <person name="King N."/>
            <person name="Lang F.B.F."/>
            <person name="Roger A.J."/>
            <person name="Ruiz-Trillo I."/>
            <person name="Lander E."/>
            <person name="Nusbaum C."/>
        </authorList>
    </citation>
    <scope>NUCLEOTIDE SEQUENCE [LARGE SCALE GENOMIC DNA]</scope>
    <source>
        <strain evidence="3">ATCC 38327</strain>
    </source>
</reference>
<protein>
    <submittedName>
        <fullName evidence="2">Uncharacterized protein</fullName>
    </submittedName>
</protein>